<evidence type="ECO:0000256" key="8">
    <source>
        <dbReference type="ARBA" id="ARBA00023288"/>
    </source>
</evidence>
<keyword evidence="9" id="KW-0812">Transmembrane</keyword>
<keyword evidence="12" id="KW-1185">Reference proteome</keyword>
<evidence type="ECO:0000256" key="2">
    <source>
        <dbReference type="ARBA" id="ARBA00004193"/>
    </source>
</evidence>
<evidence type="ECO:0000313" key="12">
    <source>
        <dbReference type="Proteomes" id="UP000628736"/>
    </source>
</evidence>
<evidence type="ECO:0000256" key="7">
    <source>
        <dbReference type="ARBA" id="ARBA00023139"/>
    </source>
</evidence>
<dbReference type="Pfam" id="PF12849">
    <property type="entry name" value="PBP_like_2"/>
    <property type="match status" value="1"/>
</dbReference>
<evidence type="ECO:0000256" key="3">
    <source>
        <dbReference type="ARBA" id="ARBA00008725"/>
    </source>
</evidence>
<keyword evidence="5" id="KW-0592">Phosphate transport</keyword>
<dbReference type="Gene3D" id="3.40.190.10">
    <property type="entry name" value="Periplasmic binding protein-like II"/>
    <property type="match status" value="2"/>
</dbReference>
<dbReference type="PANTHER" id="PTHR30570">
    <property type="entry name" value="PERIPLASMIC PHOSPHATE BINDING COMPONENT OF PHOSPHATE ABC TRANSPORTER"/>
    <property type="match status" value="1"/>
</dbReference>
<dbReference type="GO" id="GO:0005886">
    <property type="term" value="C:plasma membrane"/>
    <property type="evidence" value="ECO:0007669"/>
    <property type="project" value="UniProtKB-SubCell"/>
</dbReference>
<evidence type="ECO:0000313" key="11">
    <source>
        <dbReference type="EMBL" id="MBC5721215.1"/>
    </source>
</evidence>
<dbReference type="AlphaFoldDB" id="A0A8J6J625"/>
<evidence type="ECO:0000259" key="10">
    <source>
        <dbReference type="Pfam" id="PF12849"/>
    </source>
</evidence>
<keyword evidence="8" id="KW-0449">Lipoprotein</keyword>
<comment type="similarity">
    <text evidence="3">Belongs to the PstS family.</text>
</comment>
<dbReference type="Proteomes" id="UP000628736">
    <property type="component" value="Unassembled WGS sequence"/>
</dbReference>
<accession>A0A8J6J625</accession>
<evidence type="ECO:0000256" key="6">
    <source>
        <dbReference type="ARBA" id="ARBA00022729"/>
    </source>
</evidence>
<protein>
    <submittedName>
        <fullName evidence="11">Substrate-binding domain-containing protein</fullName>
    </submittedName>
</protein>
<comment type="subunit">
    <text evidence="4">The complex is composed of two ATP-binding proteins (PstB), two transmembrane proteins (PstC and PstA) and a solute-binding protein (PstS).</text>
</comment>
<comment type="subcellular location">
    <subcellularLocation>
        <location evidence="2">Cell membrane</location>
        <topology evidence="2">Lipid-anchor</topology>
    </subcellularLocation>
</comment>
<feature type="transmembrane region" description="Helical" evidence="9">
    <location>
        <begin position="12"/>
        <end position="33"/>
    </location>
</feature>
<evidence type="ECO:0000256" key="4">
    <source>
        <dbReference type="ARBA" id="ARBA00011529"/>
    </source>
</evidence>
<feature type="domain" description="PBP" evidence="10">
    <location>
        <begin position="133"/>
        <end position="386"/>
    </location>
</feature>
<evidence type="ECO:0000256" key="1">
    <source>
        <dbReference type="ARBA" id="ARBA00002841"/>
    </source>
</evidence>
<feature type="transmembrane region" description="Helical" evidence="9">
    <location>
        <begin position="45"/>
        <end position="62"/>
    </location>
</feature>
<evidence type="ECO:0000256" key="5">
    <source>
        <dbReference type="ARBA" id="ARBA00022592"/>
    </source>
</evidence>
<gene>
    <name evidence="11" type="ORF">H8S11_00020</name>
</gene>
<organism evidence="11 12">
    <name type="scientific">Flintibacter hominis</name>
    <dbReference type="NCBI Taxonomy" id="2763048"/>
    <lineage>
        <taxon>Bacteria</taxon>
        <taxon>Bacillati</taxon>
        <taxon>Bacillota</taxon>
        <taxon>Clostridia</taxon>
        <taxon>Eubacteriales</taxon>
        <taxon>Flintibacter</taxon>
    </lineage>
</organism>
<comment type="caution">
    <text evidence="11">The sequence shown here is derived from an EMBL/GenBank/DDBJ whole genome shotgun (WGS) entry which is preliminary data.</text>
</comment>
<sequence length="401" mass="44465">MKVNWKELICRVFAAIFIGLFLGFLLAILLIYISLMAPTYVQRASWVLLPSLLAGAVLAILFPRRWRKGVALCLAAVTIGCGAYCAFGLWRSSVPTVDDRDLLLWQYEPFSEGTKAVSLEEQSTLRFHREDLLRLDGATALYPVYAGFVQAVYPQGEYPLYDNTSEGYGSITCSGTVNAYERLITGRTDLIFAAAPSQEQLEMARRAAKELHLTPIGREAFVFFVNSRNPVEGLTVEQIQGIYTGQITNWNQVGGKNQPIRPFQRLENSGSQSALLRLMDGLPLIEPEKEDRVGGMGGIIQQVASYRNYKNSIGFSFRFYASEMAANDQIRLLALDGVSPTKESIRDGSYPIADSFFAITAAPIGAPDPRESNPNLNAFLDWILSEQGQQIVEDSGYVSIR</sequence>
<dbReference type="SUPFAM" id="SSF53850">
    <property type="entry name" value="Periplasmic binding protein-like II"/>
    <property type="match status" value="1"/>
</dbReference>
<keyword evidence="9" id="KW-1133">Transmembrane helix</keyword>
<comment type="function">
    <text evidence="1">Part of the ABC transporter complex PstSACB involved in phosphate import.</text>
</comment>
<reference evidence="11" key="1">
    <citation type="submission" date="2020-08" db="EMBL/GenBank/DDBJ databases">
        <title>Genome public.</title>
        <authorList>
            <person name="Liu C."/>
            <person name="Sun Q."/>
        </authorList>
    </citation>
    <scope>NUCLEOTIDE SEQUENCE</scope>
    <source>
        <strain evidence="11">NSJ-23</strain>
    </source>
</reference>
<name>A0A8J6J625_9FIRM</name>
<feature type="transmembrane region" description="Helical" evidence="9">
    <location>
        <begin position="69"/>
        <end position="90"/>
    </location>
</feature>
<evidence type="ECO:0000256" key="9">
    <source>
        <dbReference type="SAM" id="Phobius"/>
    </source>
</evidence>
<dbReference type="EMBL" id="JACOPO010000001">
    <property type="protein sequence ID" value="MBC5721215.1"/>
    <property type="molecule type" value="Genomic_DNA"/>
</dbReference>
<dbReference type="RefSeq" id="WP_186851767.1">
    <property type="nucleotide sequence ID" value="NZ_JACOPO010000001.1"/>
</dbReference>
<dbReference type="InterPro" id="IPR024370">
    <property type="entry name" value="PBP_domain"/>
</dbReference>
<keyword evidence="6" id="KW-0732">Signal</keyword>
<dbReference type="GO" id="GO:0006817">
    <property type="term" value="P:phosphate ion transport"/>
    <property type="evidence" value="ECO:0007669"/>
    <property type="project" value="UniProtKB-KW"/>
</dbReference>
<keyword evidence="9" id="KW-0472">Membrane</keyword>
<keyword evidence="5" id="KW-0813">Transport</keyword>
<dbReference type="PANTHER" id="PTHR30570:SF1">
    <property type="entry name" value="PHOSPHATE-BINDING PROTEIN PSTS"/>
    <property type="match status" value="1"/>
</dbReference>
<keyword evidence="7" id="KW-0564">Palmitate</keyword>
<dbReference type="InterPro" id="IPR050811">
    <property type="entry name" value="Phosphate_ABC_transporter"/>
</dbReference>
<proteinExistence type="inferred from homology"/>